<reference evidence="1" key="1">
    <citation type="submission" date="2022-09" db="EMBL/GenBank/DDBJ databases">
        <authorList>
            <person name="Yuan C."/>
            <person name="Ke Z."/>
        </authorList>
    </citation>
    <scope>NUCLEOTIDE SEQUENCE</scope>
    <source>
        <strain evidence="1">LB-8</strain>
    </source>
</reference>
<name>A0A9X3BJ97_9BACT</name>
<protein>
    <submittedName>
        <fullName evidence="1">DUF4998 domain-containing protein</fullName>
    </submittedName>
</protein>
<dbReference type="Proteomes" id="UP001155483">
    <property type="component" value="Unassembled WGS sequence"/>
</dbReference>
<dbReference type="InterPro" id="IPR013783">
    <property type="entry name" value="Ig-like_fold"/>
</dbReference>
<comment type="caution">
    <text evidence="1">The sequence shown here is derived from an EMBL/GenBank/DDBJ whole genome shotgun (WGS) entry which is preliminary data.</text>
</comment>
<dbReference type="Gene3D" id="2.60.40.10">
    <property type="entry name" value="Immunoglobulins"/>
    <property type="match status" value="1"/>
</dbReference>
<proteinExistence type="predicted"/>
<dbReference type="AlphaFoldDB" id="A0A9X3BJ97"/>
<dbReference type="RefSeq" id="WP_279299969.1">
    <property type="nucleotide sequence ID" value="NZ_JAOTIF010000036.1"/>
</dbReference>
<reference evidence="1" key="2">
    <citation type="submission" date="2023-04" db="EMBL/GenBank/DDBJ databases">
        <title>Paracnuella aquatica gen. nov., sp. nov., a member of the family Chitinophagaceae isolated from a hot spring.</title>
        <authorList>
            <person name="Wang C."/>
        </authorList>
    </citation>
    <scope>NUCLEOTIDE SEQUENCE</scope>
    <source>
        <strain evidence="1">LB-8</strain>
    </source>
</reference>
<gene>
    <name evidence="1" type="ORF">OCK74_25660</name>
</gene>
<keyword evidence="2" id="KW-1185">Reference proteome</keyword>
<dbReference type="Pfam" id="PF16389">
    <property type="entry name" value="DUF4998"/>
    <property type="match status" value="1"/>
</dbReference>
<sequence length="344" mass="37838">MDSSYETYLKDGEKYYPGVPTNIEIHTGRNRAEVQFTKSADPSVVKYIIYWNNRLNSKEVTPKATNTIEKVIIPDLAEGYFNFEMIAVDNQGNKSLSSYAGGNVYGAKYEANLYPRITTITNSKDGLIVNYAAVDATTIATDLSYTTTANTAATRIMKTLSNVKDTLKDAKSTVDAIQLKTAYLPAKAIDTFYAMQTVNVNLAAGEYTYQGTVADYTTAAITAPATWNARWQYTGVARQLVLFSVDNNSITQRIMNGTSASTYGNFGVIVNFDQNYNVVSIINYYGQPHSTAVGGRSAILDPSGVNKFDPVTKVLKIKYWLDEIGTTSSQAPHRASMDNTFTLK</sequence>
<organism evidence="1 2">
    <name type="scientific">Paraflavisolibacter caeni</name>
    <dbReference type="NCBI Taxonomy" id="2982496"/>
    <lineage>
        <taxon>Bacteria</taxon>
        <taxon>Pseudomonadati</taxon>
        <taxon>Bacteroidota</taxon>
        <taxon>Chitinophagia</taxon>
        <taxon>Chitinophagales</taxon>
        <taxon>Chitinophagaceae</taxon>
        <taxon>Paraflavisolibacter</taxon>
    </lineage>
</organism>
<dbReference type="EMBL" id="JAOTIF010000036">
    <property type="protein sequence ID" value="MCU7552532.1"/>
    <property type="molecule type" value="Genomic_DNA"/>
</dbReference>
<evidence type="ECO:0000313" key="1">
    <source>
        <dbReference type="EMBL" id="MCU7552532.1"/>
    </source>
</evidence>
<evidence type="ECO:0000313" key="2">
    <source>
        <dbReference type="Proteomes" id="UP001155483"/>
    </source>
</evidence>
<accession>A0A9X3BJ97</accession>